<feature type="domain" description="ABC transmembrane type-1" evidence="13">
    <location>
        <begin position="39"/>
        <end position="321"/>
    </location>
</feature>
<dbReference type="PANTHER" id="PTHR24221">
    <property type="entry name" value="ATP-BINDING CASSETTE SUB-FAMILY B"/>
    <property type="match status" value="1"/>
</dbReference>
<dbReference type="Gene3D" id="3.40.50.300">
    <property type="entry name" value="P-loop containing nucleotide triphosphate hydrolases"/>
    <property type="match status" value="1"/>
</dbReference>
<comment type="subcellular location">
    <subcellularLocation>
        <location evidence="1">Cell membrane</location>
        <topology evidence="1">Multi-pass membrane protein</topology>
    </subcellularLocation>
</comment>
<evidence type="ECO:0000256" key="10">
    <source>
        <dbReference type="SAM" id="MobiDB-lite"/>
    </source>
</evidence>
<dbReference type="OrthoDB" id="9806127at2"/>
<evidence type="ECO:0000256" key="5">
    <source>
        <dbReference type="ARBA" id="ARBA00022692"/>
    </source>
</evidence>
<keyword evidence="8 11" id="KW-1133">Transmembrane helix</keyword>
<keyword evidence="6" id="KW-0547">Nucleotide-binding</keyword>
<dbReference type="GO" id="GO:0016887">
    <property type="term" value="F:ATP hydrolysis activity"/>
    <property type="evidence" value="ECO:0007669"/>
    <property type="project" value="InterPro"/>
</dbReference>
<evidence type="ECO:0000259" key="12">
    <source>
        <dbReference type="PROSITE" id="PS50893"/>
    </source>
</evidence>
<evidence type="ECO:0000313" key="15">
    <source>
        <dbReference type="Proteomes" id="UP000023067"/>
    </source>
</evidence>
<dbReference type="GO" id="GO:0034040">
    <property type="term" value="F:ATPase-coupled lipid transmembrane transporter activity"/>
    <property type="evidence" value="ECO:0007669"/>
    <property type="project" value="TreeGrafter"/>
</dbReference>
<evidence type="ECO:0000256" key="6">
    <source>
        <dbReference type="ARBA" id="ARBA00022741"/>
    </source>
</evidence>
<evidence type="ECO:0000256" key="4">
    <source>
        <dbReference type="ARBA" id="ARBA00022519"/>
    </source>
</evidence>
<evidence type="ECO:0000256" key="2">
    <source>
        <dbReference type="ARBA" id="ARBA00022448"/>
    </source>
</evidence>
<evidence type="ECO:0000256" key="7">
    <source>
        <dbReference type="ARBA" id="ARBA00022840"/>
    </source>
</evidence>
<accession>Z9JNN9</accession>
<evidence type="ECO:0000256" key="9">
    <source>
        <dbReference type="ARBA" id="ARBA00023136"/>
    </source>
</evidence>
<evidence type="ECO:0000259" key="13">
    <source>
        <dbReference type="PROSITE" id="PS50929"/>
    </source>
</evidence>
<dbReference type="PROSITE" id="PS50893">
    <property type="entry name" value="ABC_TRANSPORTER_2"/>
    <property type="match status" value="1"/>
</dbReference>
<evidence type="ECO:0000313" key="14">
    <source>
        <dbReference type="EMBL" id="EWS79804.1"/>
    </source>
</evidence>
<keyword evidence="3" id="KW-1003">Cell membrane</keyword>
<feature type="domain" description="ABC transporter" evidence="12">
    <location>
        <begin position="400"/>
        <end position="634"/>
    </location>
</feature>
<dbReference type="eggNOG" id="COG1132">
    <property type="taxonomic scope" value="Bacteria"/>
</dbReference>
<keyword evidence="15" id="KW-1185">Reference proteome</keyword>
<evidence type="ECO:0000256" key="8">
    <source>
        <dbReference type="ARBA" id="ARBA00022989"/>
    </source>
</evidence>
<dbReference type="GO" id="GO:0005886">
    <property type="term" value="C:plasma membrane"/>
    <property type="evidence" value="ECO:0007669"/>
    <property type="project" value="UniProtKB-SubCell"/>
</dbReference>
<comment type="caution">
    <text evidence="14">The sequence shown here is derived from an EMBL/GenBank/DDBJ whole genome shotgun (WGS) entry which is preliminary data.</text>
</comment>
<dbReference type="PANTHER" id="PTHR24221:SF654">
    <property type="entry name" value="ATP-BINDING CASSETTE SUB-FAMILY B MEMBER 6"/>
    <property type="match status" value="1"/>
</dbReference>
<keyword evidence="5 11" id="KW-0812">Transmembrane</keyword>
<proteinExistence type="predicted"/>
<keyword evidence="9 11" id="KW-0472">Membrane</keyword>
<keyword evidence="7" id="KW-0067">ATP-binding</keyword>
<dbReference type="InterPro" id="IPR003439">
    <property type="entry name" value="ABC_transporter-like_ATP-bd"/>
</dbReference>
<dbReference type="Pfam" id="PF00664">
    <property type="entry name" value="ABC_membrane"/>
    <property type="match status" value="1"/>
</dbReference>
<evidence type="ECO:0000256" key="1">
    <source>
        <dbReference type="ARBA" id="ARBA00004651"/>
    </source>
</evidence>
<dbReference type="CDD" id="cd07346">
    <property type="entry name" value="ABC_6TM_exporters"/>
    <property type="match status" value="1"/>
</dbReference>
<dbReference type="EMBL" id="JDYK01000024">
    <property type="protein sequence ID" value="EWS79804.1"/>
    <property type="molecule type" value="Genomic_DNA"/>
</dbReference>
<dbReference type="PROSITE" id="PS50929">
    <property type="entry name" value="ABC_TM1F"/>
    <property type="match status" value="1"/>
</dbReference>
<feature type="transmembrane region" description="Helical" evidence="11">
    <location>
        <begin position="180"/>
        <end position="197"/>
    </location>
</feature>
<dbReference type="STRING" id="396014.BF93_09525"/>
<feature type="transmembrane region" description="Helical" evidence="11">
    <location>
        <begin position="79"/>
        <end position="96"/>
    </location>
</feature>
<keyword evidence="4" id="KW-0997">Cell inner membrane</keyword>
<evidence type="ECO:0000256" key="3">
    <source>
        <dbReference type="ARBA" id="ARBA00022475"/>
    </source>
</evidence>
<reference evidence="14 15" key="1">
    <citation type="submission" date="2014-02" db="EMBL/GenBank/DDBJ databases">
        <title>Genome sequence of Brachybacterium phenoliresistens strain W13A50.</title>
        <authorList>
            <person name="Wang X."/>
        </authorList>
    </citation>
    <scope>NUCLEOTIDE SEQUENCE [LARGE SCALE GENOMIC DNA]</scope>
    <source>
        <strain evidence="14 15">W13A50</strain>
    </source>
</reference>
<dbReference type="GO" id="GO:0140359">
    <property type="term" value="F:ABC-type transporter activity"/>
    <property type="evidence" value="ECO:0007669"/>
    <property type="project" value="InterPro"/>
</dbReference>
<name>Z9JNN9_9MICO</name>
<dbReference type="SMART" id="SM00382">
    <property type="entry name" value="AAA"/>
    <property type="match status" value="1"/>
</dbReference>
<dbReference type="Proteomes" id="UP000023067">
    <property type="component" value="Unassembled WGS sequence"/>
</dbReference>
<gene>
    <name evidence="14" type="ORF">BF93_09525</name>
</gene>
<dbReference type="AlphaFoldDB" id="Z9JNN9"/>
<dbReference type="InterPro" id="IPR036640">
    <property type="entry name" value="ABC1_TM_sf"/>
</dbReference>
<protein>
    <submittedName>
        <fullName evidence="14">ABC transporter permease</fullName>
    </submittedName>
</protein>
<dbReference type="FunFam" id="3.40.50.300:FF:001001">
    <property type="entry name" value="Multidrug ABC transporter ATP-binding protein"/>
    <property type="match status" value="1"/>
</dbReference>
<organism evidence="14 15">
    <name type="scientific">Brachybacterium phenoliresistens</name>
    <dbReference type="NCBI Taxonomy" id="396014"/>
    <lineage>
        <taxon>Bacteria</taxon>
        <taxon>Bacillati</taxon>
        <taxon>Actinomycetota</taxon>
        <taxon>Actinomycetes</taxon>
        <taxon>Micrococcales</taxon>
        <taxon>Dermabacteraceae</taxon>
        <taxon>Brachybacterium</taxon>
    </lineage>
</organism>
<evidence type="ECO:0000256" key="11">
    <source>
        <dbReference type="SAM" id="Phobius"/>
    </source>
</evidence>
<keyword evidence="2" id="KW-0813">Transport</keyword>
<dbReference type="Pfam" id="PF00005">
    <property type="entry name" value="ABC_tran"/>
    <property type="match status" value="1"/>
</dbReference>
<dbReference type="HOGENOM" id="CLU_000604_84_9_11"/>
<dbReference type="GO" id="GO:0005524">
    <property type="term" value="F:ATP binding"/>
    <property type="evidence" value="ECO:0007669"/>
    <property type="project" value="UniProtKB-KW"/>
</dbReference>
<dbReference type="InterPro" id="IPR039421">
    <property type="entry name" value="Type_1_exporter"/>
</dbReference>
<dbReference type="RefSeq" id="WP_038374299.1">
    <property type="nucleotide sequence ID" value="NZ_KK070007.1"/>
</dbReference>
<dbReference type="Gene3D" id="1.20.1560.10">
    <property type="entry name" value="ABC transporter type 1, transmembrane domain"/>
    <property type="match status" value="1"/>
</dbReference>
<sequence length="638" mass="65498">MSATTAAPETAARILPTAGRRRVLAAIRPLLARRLGLLLLIAVAGLVTALTGLVGPWIVGDLVDELGAGSGLRPVVTGAVWILAAGILGAVGTWLGRWWMGALAEPAVAALREDVLDAALDVDSAVIETGGRGDLVSRVAEDARIVSDAASTILPMFLQSLFVVVVSAVGMSAVDWRLGLVGLIAVPMYALTLHWYLPRSGPIYREERRAFGVRSQRMLGGIGGAATLRAYEAEHVELERIDDASARARDLSIDVFRFLTRAFSRNNRAEAVVLSALIITGFWLVDGGSLSAGGVATAALLFHRLFNPIGALVGMFDEIQSAGASLARMVGVIDLPGSAAERALAGEAPRAAAPGAPEVGPDAVGPDAAGSDAGSAVGSAAVASRSAAGDARSAAAPAGLLLRGIGHSYEEGRPVLAGIDLEIAPGEVVAVVGATGAGKSTLAQIVAGTVPAREGTVLLDGTGVRQLPAAELRRRICMVSQEVHVFAATLAENVRVPRPEASDAEVGAALAAVGAAPWVAALPEGTATVVGDGGHRLTPMQEQMLALARVALADPAFVVLDEATAEAGSSGARDLERAAGAVLAGRGGLVVAHRLSQAVTADRVIVMERGRIAEIGTHEELRHGQGLYARLWEAWTAR</sequence>
<dbReference type="InterPro" id="IPR003593">
    <property type="entry name" value="AAA+_ATPase"/>
</dbReference>
<feature type="transmembrane region" description="Helical" evidence="11">
    <location>
        <begin position="37"/>
        <end position="59"/>
    </location>
</feature>
<dbReference type="InterPro" id="IPR011527">
    <property type="entry name" value="ABC1_TM_dom"/>
</dbReference>
<feature type="transmembrane region" description="Helical" evidence="11">
    <location>
        <begin position="271"/>
        <end position="302"/>
    </location>
</feature>
<dbReference type="PATRIC" id="fig|396014.3.peg.3402"/>
<dbReference type="SUPFAM" id="SSF52540">
    <property type="entry name" value="P-loop containing nucleoside triphosphate hydrolases"/>
    <property type="match status" value="1"/>
</dbReference>
<dbReference type="SUPFAM" id="SSF90123">
    <property type="entry name" value="ABC transporter transmembrane region"/>
    <property type="match status" value="1"/>
</dbReference>
<feature type="transmembrane region" description="Helical" evidence="11">
    <location>
        <begin position="153"/>
        <end position="174"/>
    </location>
</feature>
<feature type="region of interest" description="Disordered" evidence="10">
    <location>
        <begin position="350"/>
        <end position="371"/>
    </location>
</feature>
<dbReference type="InterPro" id="IPR027417">
    <property type="entry name" value="P-loop_NTPase"/>
</dbReference>